<dbReference type="Pfam" id="PF00106">
    <property type="entry name" value="adh_short"/>
    <property type="match status" value="1"/>
</dbReference>
<dbReference type="InterPro" id="IPR036291">
    <property type="entry name" value="NAD(P)-bd_dom_sf"/>
</dbReference>
<reference evidence="2 3" key="1">
    <citation type="submission" date="2019-10" db="EMBL/GenBank/DDBJ databases">
        <authorList>
            <person name="Palmer J.M."/>
        </authorList>
    </citation>
    <scope>NUCLEOTIDE SEQUENCE [LARGE SCALE GENOMIC DNA]</scope>
    <source>
        <strain evidence="2 3">TWF694</strain>
    </source>
</reference>
<proteinExistence type="predicted"/>
<evidence type="ECO:0000256" key="1">
    <source>
        <dbReference type="ARBA" id="ARBA00023002"/>
    </source>
</evidence>
<dbReference type="EMBL" id="JAVHJO010000018">
    <property type="protein sequence ID" value="KAK6524247.1"/>
    <property type="molecule type" value="Genomic_DNA"/>
</dbReference>
<evidence type="ECO:0000313" key="3">
    <source>
        <dbReference type="Proteomes" id="UP001365542"/>
    </source>
</evidence>
<protein>
    <recommendedName>
        <fullName evidence="4">NAD(P)-binding protein</fullName>
    </recommendedName>
</protein>
<keyword evidence="3" id="KW-1185">Reference proteome</keyword>
<comment type="caution">
    <text evidence="2">The sequence shown here is derived from an EMBL/GenBank/DDBJ whole genome shotgun (WGS) entry which is preliminary data.</text>
</comment>
<dbReference type="Gene3D" id="3.40.50.720">
    <property type="entry name" value="NAD(P)-binding Rossmann-like Domain"/>
    <property type="match status" value="1"/>
</dbReference>
<name>A0AAV9WTM4_9PEZI</name>
<dbReference type="SUPFAM" id="SSF51735">
    <property type="entry name" value="NAD(P)-binding Rossmann-fold domains"/>
    <property type="match status" value="1"/>
</dbReference>
<dbReference type="PANTHER" id="PTHR43157:SF31">
    <property type="entry name" value="PHOSPHATIDYLINOSITOL-GLYCAN BIOSYNTHESIS CLASS F PROTEIN"/>
    <property type="match status" value="1"/>
</dbReference>
<dbReference type="PANTHER" id="PTHR43157">
    <property type="entry name" value="PHOSPHATIDYLINOSITOL-GLYCAN BIOSYNTHESIS CLASS F PROTEIN-RELATED"/>
    <property type="match status" value="1"/>
</dbReference>
<dbReference type="InterPro" id="IPR002347">
    <property type="entry name" value="SDR_fam"/>
</dbReference>
<dbReference type="Proteomes" id="UP001365542">
    <property type="component" value="Unassembled WGS sequence"/>
</dbReference>
<dbReference type="GO" id="GO:0016491">
    <property type="term" value="F:oxidoreductase activity"/>
    <property type="evidence" value="ECO:0007669"/>
    <property type="project" value="UniProtKB-KW"/>
</dbReference>
<dbReference type="AlphaFoldDB" id="A0AAV9WTM4"/>
<accession>A0AAV9WTM4</accession>
<keyword evidence="1" id="KW-0560">Oxidoreductase</keyword>
<gene>
    <name evidence="2" type="ORF">TWF694_005903</name>
</gene>
<dbReference type="PRINTS" id="PR00081">
    <property type="entry name" value="GDHRDH"/>
</dbReference>
<evidence type="ECO:0000313" key="2">
    <source>
        <dbReference type="EMBL" id="KAK6524247.1"/>
    </source>
</evidence>
<evidence type="ECO:0008006" key="4">
    <source>
        <dbReference type="Google" id="ProtNLM"/>
    </source>
</evidence>
<organism evidence="2 3">
    <name type="scientific">Orbilia ellipsospora</name>
    <dbReference type="NCBI Taxonomy" id="2528407"/>
    <lineage>
        <taxon>Eukaryota</taxon>
        <taxon>Fungi</taxon>
        <taxon>Dikarya</taxon>
        <taxon>Ascomycota</taxon>
        <taxon>Pezizomycotina</taxon>
        <taxon>Orbiliomycetes</taxon>
        <taxon>Orbiliales</taxon>
        <taxon>Orbiliaceae</taxon>
        <taxon>Orbilia</taxon>
    </lineage>
</organism>
<sequence length="332" mass="37416">MAITLRYDPKNLPDLTGKVAIVTGANVGIGLETAYNLASRNATVYLFGRSEERTLAAIDKIQKRLKEIKVDTKLYYHHLDLNDLKGCKKSAEDFMTKEDSLDIVVCNAGAMGTKWTAEWEYEPMFHANHLGHFIFVNTLLPLLERTAAKTNDVRIAVVSSYAYHLVKGIDYDGITKRPANSDGPRGMSSFMLYFKRYAVSKLANIWYAKELNRRYGDKGIYANAVHPGYVGATDLGVEIHDIGFAFMQPIFKAISAWTGMSWADGAKNQTFAAISPQVKEQNLRGRYLEPKTSLFNYFKAPKDVKLGPPYTTEENWAKLWEWSEEAMQKAIA</sequence>